<dbReference type="Gene3D" id="3.20.20.70">
    <property type="entry name" value="Aldolase class I"/>
    <property type="match status" value="1"/>
</dbReference>
<dbReference type="SFLD" id="SFLDS00029">
    <property type="entry name" value="Radical_SAM"/>
    <property type="match status" value="1"/>
</dbReference>
<dbReference type="InterPro" id="IPR058240">
    <property type="entry name" value="rSAM_sf"/>
</dbReference>
<feature type="binding site" evidence="12">
    <location>
        <position position="80"/>
    </location>
    <ligand>
        <name>S-adenosyl-L-methionine</name>
        <dbReference type="ChEBI" id="CHEBI:59789"/>
    </ligand>
</feature>
<evidence type="ECO:0000256" key="11">
    <source>
        <dbReference type="ARBA" id="ARBA00048697"/>
    </source>
</evidence>
<dbReference type="NCBIfam" id="TIGR02666">
    <property type="entry name" value="moaA"/>
    <property type="match status" value="1"/>
</dbReference>
<evidence type="ECO:0000256" key="5">
    <source>
        <dbReference type="ARBA" id="ARBA00022741"/>
    </source>
</evidence>
<dbReference type="CDD" id="cd21117">
    <property type="entry name" value="Twitch_MoaA"/>
    <property type="match status" value="1"/>
</dbReference>
<keyword evidence="8 12" id="KW-0342">GTP-binding</keyword>
<evidence type="ECO:0000256" key="4">
    <source>
        <dbReference type="ARBA" id="ARBA00022723"/>
    </source>
</evidence>
<evidence type="ECO:0000256" key="13">
    <source>
        <dbReference type="SAM" id="MobiDB-lite"/>
    </source>
</evidence>
<dbReference type="HAMAP" id="MF_01225_B">
    <property type="entry name" value="MoaA_B"/>
    <property type="match status" value="1"/>
</dbReference>
<dbReference type="InterPro" id="IPR050105">
    <property type="entry name" value="MoCo_biosynth_MoaA/MoaC"/>
</dbReference>
<gene>
    <name evidence="12" type="primary">moaA</name>
    <name evidence="15" type="ORF">AA0535_1395</name>
</gene>
<dbReference type="SFLD" id="SFLDG01386">
    <property type="entry name" value="main_SPASM_domain-containing"/>
    <property type="match status" value="1"/>
</dbReference>
<dbReference type="Pfam" id="PF04055">
    <property type="entry name" value="Radical_SAM"/>
    <property type="match status" value="1"/>
</dbReference>
<feature type="binding site" evidence="12">
    <location>
        <position position="22"/>
    </location>
    <ligand>
        <name>GTP</name>
        <dbReference type="ChEBI" id="CHEBI:37565"/>
    </ligand>
</feature>
<feature type="binding site" evidence="12">
    <location>
        <begin position="273"/>
        <end position="275"/>
    </location>
    <ligand>
        <name>GTP</name>
        <dbReference type="ChEBI" id="CHEBI:37565"/>
    </ligand>
</feature>
<evidence type="ECO:0000256" key="3">
    <source>
        <dbReference type="ARBA" id="ARBA00022691"/>
    </source>
</evidence>
<evidence type="ECO:0000256" key="6">
    <source>
        <dbReference type="ARBA" id="ARBA00023004"/>
    </source>
</evidence>
<evidence type="ECO:0000256" key="12">
    <source>
        <dbReference type="HAMAP-Rule" id="MF_01225"/>
    </source>
</evidence>
<comment type="catalytic activity">
    <reaction evidence="11 12">
        <text>GTP + AH2 + S-adenosyl-L-methionine = (8S)-3',8-cyclo-7,8-dihydroguanosine 5'-triphosphate + 5'-deoxyadenosine + L-methionine + A + H(+)</text>
        <dbReference type="Rhea" id="RHEA:49576"/>
        <dbReference type="ChEBI" id="CHEBI:13193"/>
        <dbReference type="ChEBI" id="CHEBI:15378"/>
        <dbReference type="ChEBI" id="CHEBI:17319"/>
        <dbReference type="ChEBI" id="CHEBI:17499"/>
        <dbReference type="ChEBI" id="CHEBI:37565"/>
        <dbReference type="ChEBI" id="CHEBI:57844"/>
        <dbReference type="ChEBI" id="CHEBI:59789"/>
        <dbReference type="ChEBI" id="CHEBI:131766"/>
        <dbReference type="EC" id="4.1.99.22"/>
    </reaction>
</comment>
<evidence type="ECO:0000256" key="1">
    <source>
        <dbReference type="ARBA" id="ARBA00012167"/>
    </source>
</evidence>
<dbReference type="SMART" id="SM00729">
    <property type="entry name" value="Elp3"/>
    <property type="match status" value="1"/>
</dbReference>
<organism evidence="15 16">
    <name type="scientific">Asaia krungthepensis NRIC 0535</name>
    <dbReference type="NCBI Taxonomy" id="1307925"/>
    <lineage>
        <taxon>Bacteria</taxon>
        <taxon>Pseudomonadati</taxon>
        <taxon>Pseudomonadota</taxon>
        <taxon>Alphaproteobacteria</taxon>
        <taxon>Acetobacterales</taxon>
        <taxon>Acetobacteraceae</taxon>
        <taxon>Asaia</taxon>
    </lineage>
</organism>
<feature type="binding site" evidence="12">
    <location>
        <position position="36"/>
    </location>
    <ligand>
        <name>[4Fe-4S] cluster</name>
        <dbReference type="ChEBI" id="CHEBI:49883"/>
        <label>1</label>
        <note>4Fe-4S-S-AdoMet</note>
    </ligand>
</feature>
<comment type="cofactor">
    <cofactor evidence="12">
        <name>[4Fe-4S] cluster</name>
        <dbReference type="ChEBI" id="CHEBI:49883"/>
    </cofactor>
    <text evidence="12">Binds 2 [4Fe-4S] clusters. Binds 1 [4Fe-4S] cluster coordinated with 3 cysteines and an exchangeable S-adenosyl-L-methionine and 1 [4Fe-4S] cluster coordinated with 3 cysteines and the GTP-derived substrate.</text>
</comment>
<keyword evidence="10 12" id="KW-0456">Lyase</keyword>
<comment type="subunit">
    <text evidence="12">Monomer and homodimer.</text>
</comment>
<name>A0ABQ0Q292_9PROT</name>
<dbReference type="Proteomes" id="UP001062776">
    <property type="component" value="Unassembled WGS sequence"/>
</dbReference>
<evidence type="ECO:0000259" key="14">
    <source>
        <dbReference type="PROSITE" id="PS51918"/>
    </source>
</evidence>
<protein>
    <recommendedName>
        <fullName evidence="1 12">GTP 3',8-cyclase</fullName>
        <ecNumber evidence="1 12">4.1.99.22</ecNumber>
    </recommendedName>
    <alternativeName>
        <fullName evidence="12">Molybdenum cofactor biosynthesis protein A</fullName>
    </alternativeName>
</protein>
<dbReference type="CDD" id="cd01335">
    <property type="entry name" value="Radical_SAM"/>
    <property type="match status" value="1"/>
</dbReference>
<feature type="binding site" evidence="12">
    <location>
        <position position="268"/>
    </location>
    <ligand>
        <name>[4Fe-4S] cluster</name>
        <dbReference type="ChEBI" id="CHEBI:49883"/>
        <label>2</label>
        <note>4Fe-4S-substrate</note>
    </ligand>
</feature>
<feature type="binding site" evidence="12">
    <location>
        <position position="131"/>
    </location>
    <ligand>
        <name>S-adenosyl-L-methionine</name>
        <dbReference type="ChEBI" id="CHEBI:59789"/>
    </ligand>
</feature>
<comment type="similarity">
    <text evidence="12">Belongs to the radical SAM superfamily. MoaA family.</text>
</comment>
<proteinExistence type="inferred from homology"/>
<dbReference type="PANTHER" id="PTHR22960:SF0">
    <property type="entry name" value="MOLYBDENUM COFACTOR BIOSYNTHESIS PROTEIN 1"/>
    <property type="match status" value="1"/>
</dbReference>
<feature type="binding site" evidence="12">
    <location>
        <position position="29"/>
    </location>
    <ligand>
        <name>[4Fe-4S] cluster</name>
        <dbReference type="ChEBI" id="CHEBI:49883"/>
        <label>1</label>
        <note>4Fe-4S-S-AdoMet</note>
    </ligand>
</feature>
<evidence type="ECO:0000313" key="15">
    <source>
        <dbReference type="EMBL" id="GBQ87889.1"/>
    </source>
</evidence>
<keyword evidence="9 12" id="KW-0501">Molybdenum cofactor biosynthesis</keyword>
<dbReference type="SUPFAM" id="SSF102114">
    <property type="entry name" value="Radical SAM enzymes"/>
    <property type="match status" value="1"/>
</dbReference>
<keyword evidence="7 12" id="KW-0411">Iron-sulfur</keyword>
<dbReference type="PANTHER" id="PTHR22960">
    <property type="entry name" value="MOLYBDOPTERIN COFACTOR SYNTHESIS PROTEIN A"/>
    <property type="match status" value="1"/>
</dbReference>
<dbReference type="SFLD" id="SFLDG01383">
    <property type="entry name" value="cyclic_pyranopterin_phosphate"/>
    <property type="match status" value="1"/>
</dbReference>
<evidence type="ECO:0000256" key="9">
    <source>
        <dbReference type="ARBA" id="ARBA00023150"/>
    </source>
</evidence>
<dbReference type="Pfam" id="PF06463">
    <property type="entry name" value="Mob_synth_C"/>
    <property type="match status" value="1"/>
</dbReference>
<evidence type="ECO:0000313" key="16">
    <source>
        <dbReference type="Proteomes" id="UP001062776"/>
    </source>
</evidence>
<feature type="binding site" evidence="12">
    <location>
        <position position="170"/>
    </location>
    <ligand>
        <name>GTP</name>
        <dbReference type="ChEBI" id="CHEBI:37565"/>
    </ligand>
</feature>
<accession>A0ABQ0Q292</accession>
<feature type="binding site" evidence="12">
    <location>
        <position position="76"/>
    </location>
    <ligand>
        <name>GTP</name>
        <dbReference type="ChEBI" id="CHEBI:37565"/>
    </ligand>
</feature>
<feature type="binding site" evidence="12">
    <location>
        <position position="35"/>
    </location>
    <ligand>
        <name>S-adenosyl-L-methionine</name>
        <dbReference type="ChEBI" id="CHEBI:59789"/>
    </ligand>
</feature>
<feature type="binding site" evidence="12">
    <location>
        <position position="271"/>
    </location>
    <ligand>
        <name>[4Fe-4S] cluster</name>
        <dbReference type="ChEBI" id="CHEBI:49883"/>
        <label>2</label>
        <note>4Fe-4S-substrate</note>
    </ligand>
</feature>
<reference evidence="15" key="1">
    <citation type="submission" date="2013-04" db="EMBL/GenBank/DDBJ databases">
        <title>The genome sequencing project of 58 acetic acid bacteria.</title>
        <authorList>
            <person name="Okamoto-Kainuma A."/>
            <person name="Ishikawa M."/>
            <person name="Umino S."/>
            <person name="Koizumi Y."/>
            <person name="Shiwa Y."/>
            <person name="Yoshikawa H."/>
            <person name="Matsutani M."/>
            <person name="Matsushita K."/>
        </authorList>
    </citation>
    <scope>NUCLEOTIDE SEQUENCE</scope>
    <source>
        <strain evidence="15">NRIC 0535</strain>
    </source>
</reference>
<dbReference type="InterPro" id="IPR006638">
    <property type="entry name" value="Elp3/MiaA/NifB-like_rSAM"/>
</dbReference>
<feature type="region of interest" description="Disordered" evidence="13">
    <location>
        <begin position="321"/>
        <end position="340"/>
    </location>
</feature>
<dbReference type="InterPro" id="IPR013785">
    <property type="entry name" value="Aldolase_TIM"/>
</dbReference>
<keyword evidence="6 12" id="KW-0408">Iron</keyword>
<feature type="binding site" evidence="12">
    <location>
        <position position="204"/>
    </location>
    <ligand>
        <name>S-adenosyl-L-methionine</name>
        <dbReference type="ChEBI" id="CHEBI:59789"/>
    </ligand>
</feature>
<sequence length="351" mass="38627">MRGETTRAEPRDRLARPWHDLRISVMDRCNFRCPYCMPQSVFHDDFAFLDPAARLDFEAITRIARVSAGLGVSKLRLTGGEPLLRPGLSDLVARLVALDGIDDVALTTNAVLLSRHLDALHAAGLTRLTISLDALDPVIFSRMSGGRAQVETVLAAIDQAAERGFPGGIKINTVIQRGVNENEILPLVARFRHSGVTLRFIEYMDVGTRNHWSQGEVVPSAELLSRIAETWPVEALAPLYRGEVARRYRFMDGGGEIGFISSVTAPFCGDCSRARLSSEGQIFTCLFASQGTDLRPVLAQNSDDALEALLRAIWQGRTDRYSEQRHDGAPAPRAGGAHDPQERIEMYYIGG</sequence>
<comment type="pathway">
    <text evidence="12">Cofactor biosynthesis; molybdopterin biosynthesis.</text>
</comment>
<dbReference type="RefSeq" id="WP_264815230.1">
    <property type="nucleotide sequence ID" value="NZ_BAPV01000010.1"/>
</dbReference>
<dbReference type="EC" id="4.1.99.22" evidence="1 12"/>
<comment type="function">
    <text evidence="12">Catalyzes the cyclization of GTP to (8S)-3',8-cyclo-7,8-dihydroguanosine 5'-triphosphate.</text>
</comment>
<evidence type="ECO:0000256" key="2">
    <source>
        <dbReference type="ARBA" id="ARBA00022485"/>
    </source>
</evidence>
<dbReference type="SFLD" id="SFLDG01067">
    <property type="entry name" value="SPASM/twitch_domain_containing"/>
    <property type="match status" value="1"/>
</dbReference>
<keyword evidence="4 12" id="KW-0479">Metal-binding</keyword>
<feature type="binding site" evidence="12">
    <location>
        <position position="285"/>
    </location>
    <ligand>
        <name>[4Fe-4S] cluster</name>
        <dbReference type="ChEBI" id="CHEBI:49883"/>
        <label>2</label>
        <note>4Fe-4S-substrate</note>
    </ligand>
</feature>
<dbReference type="PROSITE" id="PS01305">
    <property type="entry name" value="MOAA_NIFB_PQQE"/>
    <property type="match status" value="1"/>
</dbReference>
<comment type="caution">
    <text evidence="15">The sequence shown here is derived from an EMBL/GenBank/DDBJ whole genome shotgun (WGS) entry which is preliminary data.</text>
</comment>
<dbReference type="InterPro" id="IPR013483">
    <property type="entry name" value="MoaA"/>
</dbReference>
<dbReference type="InterPro" id="IPR000385">
    <property type="entry name" value="MoaA_NifB_PqqE_Fe-S-bd_CS"/>
</dbReference>
<keyword evidence="16" id="KW-1185">Reference proteome</keyword>
<keyword evidence="5 12" id="KW-0547">Nucleotide-binding</keyword>
<keyword evidence="2 12" id="KW-0004">4Fe-4S</keyword>
<dbReference type="EMBL" id="BAPV01000010">
    <property type="protein sequence ID" value="GBQ87889.1"/>
    <property type="molecule type" value="Genomic_DNA"/>
</dbReference>
<feature type="domain" description="Radical SAM core" evidence="14">
    <location>
        <begin position="13"/>
        <end position="234"/>
    </location>
</feature>
<feature type="binding site" evidence="12">
    <location>
        <position position="33"/>
    </location>
    <ligand>
        <name>[4Fe-4S] cluster</name>
        <dbReference type="ChEBI" id="CHEBI:49883"/>
        <label>1</label>
        <note>4Fe-4S-S-AdoMet</note>
    </ligand>
</feature>
<dbReference type="PROSITE" id="PS51918">
    <property type="entry name" value="RADICAL_SAM"/>
    <property type="match status" value="1"/>
</dbReference>
<dbReference type="InterPro" id="IPR007197">
    <property type="entry name" value="rSAM"/>
</dbReference>
<evidence type="ECO:0000256" key="7">
    <source>
        <dbReference type="ARBA" id="ARBA00023014"/>
    </source>
</evidence>
<evidence type="ECO:0000256" key="10">
    <source>
        <dbReference type="ARBA" id="ARBA00023239"/>
    </source>
</evidence>
<feature type="binding site" evidence="12">
    <location>
        <position position="107"/>
    </location>
    <ligand>
        <name>GTP</name>
        <dbReference type="ChEBI" id="CHEBI:37565"/>
    </ligand>
</feature>
<dbReference type="InterPro" id="IPR040064">
    <property type="entry name" value="MoaA-like"/>
</dbReference>
<evidence type="ECO:0000256" key="8">
    <source>
        <dbReference type="ARBA" id="ARBA00023134"/>
    </source>
</evidence>
<dbReference type="InterPro" id="IPR010505">
    <property type="entry name" value="MoaA_twitch"/>
</dbReference>
<keyword evidence="3 12" id="KW-0949">S-adenosyl-L-methionine</keyword>